<organism evidence="3">
    <name type="scientific">Perkinsus marinus (strain ATCC 50983 / TXsc)</name>
    <dbReference type="NCBI Taxonomy" id="423536"/>
    <lineage>
        <taxon>Eukaryota</taxon>
        <taxon>Sar</taxon>
        <taxon>Alveolata</taxon>
        <taxon>Perkinsozoa</taxon>
        <taxon>Perkinsea</taxon>
        <taxon>Perkinsida</taxon>
        <taxon>Perkinsidae</taxon>
        <taxon>Perkinsus</taxon>
    </lineage>
</organism>
<gene>
    <name evidence="2" type="ORF">Pmar_PMAR026431</name>
</gene>
<dbReference type="GeneID" id="9060097"/>
<feature type="region of interest" description="Disordered" evidence="1">
    <location>
        <begin position="283"/>
        <end position="307"/>
    </location>
</feature>
<name>C5KN01_PERM5</name>
<reference evidence="2 3" key="1">
    <citation type="submission" date="2008-07" db="EMBL/GenBank/DDBJ databases">
        <authorList>
            <person name="El-Sayed N."/>
            <person name="Caler E."/>
            <person name="Inman J."/>
            <person name="Amedeo P."/>
            <person name="Hass B."/>
            <person name="Wortman J."/>
        </authorList>
    </citation>
    <scope>NUCLEOTIDE SEQUENCE [LARGE SCALE GENOMIC DNA]</scope>
    <source>
        <strain evidence="3">ATCC 50983 / TXsc</strain>
    </source>
</reference>
<accession>C5KN01</accession>
<proteinExistence type="predicted"/>
<evidence type="ECO:0000313" key="2">
    <source>
        <dbReference type="EMBL" id="EER14142.1"/>
    </source>
</evidence>
<keyword evidence="3" id="KW-1185">Reference proteome</keyword>
<evidence type="ECO:0000313" key="3">
    <source>
        <dbReference type="Proteomes" id="UP000007800"/>
    </source>
</evidence>
<dbReference type="EMBL" id="GG674514">
    <property type="protein sequence ID" value="EER14142.1"/>
    <property type="molecule type" value="Genomic_DNA"/>
</dbReference>
<sequence length="307" mass="33506">MSSQDQLVTLPDRRTYASRAMSFGSQVWSGPRARIVPLSSCQEESGADSSRVPTPTGRLSCGRTTWSGISGSSMSRSSTSPAVTKYATDICRVVTEVKRIAMRVAGVQTDDLGFGTVCRKDRLGNRRRCGSKIPGWKQLEEYREDLCDALAVLDRYAELALEVADPDMATNLERECAHSEELRKDLIARLEGVHVVEEEEELPAARPGRRVLLQALDLGRSAAAEVALGNSPQAYSRASLAVILIDRLLADIEEGTERFESAVSLSMYRVPVARLVEQLRAMSGSRKRPSMTGSCGARTPPMVTTPT</sequence>
<dbReference type="AlphaFoldDB" id="C5KN01"/>
<protein>
    <submittedName>
        <fullName evidence="2">Uncharacterized protein</fullName>
    </submittedName>
</protein>
<dbReference type="Proteomes" id="UP000007800">
    <property type="component" value="Unassembled WGS sequence"/>
</dbReference>
<dbReference type="RefSeq" id="XP_002782347.1">
    <property type="nucleotide sequence ID" value="XM_002782301.1"/>
</dbReference>
<dbReference type="InParanoid" id="C5KN01"/>
<evidence type="ECO:0000256" key="1">
    <source>
        <dbReference type="SAM" id="MobiDB-lite"/>
    </source>
</evidence>